<name>A0A5J4YJJ8_PORPP</name>
<dbReference type="Gene3D" id="3.40.50.11030">
    <property type="entry name" value="Threonylcarbamoyl-AMP synthase, C-terminal domain"/>
    <property type="match status" value="1"/>
</dbReference>
<dbReference type="Proteomes" id="UP000324585">
    <property type="component" value="Unassembled WGS sequence"/>
</dbReference>
<dbReference type="InterPro" id="IPR017945">
    <property type="entry name" value="DHBP_synth_RibB-like_a/b_dom"/>
</dbReference>
<keyword evidence="15" id="KW-1185">Reference proteome</keyword>
<evidence type="ECO:0000256" key="5">
    <source>
        <dbReference type="ARBA" id="ARBA00022490"/>
    </source>
</evidence>
<dbReference type="EC" id="2.7.7.87" evidence="3"/>
<proteinExistence type="inferred from homology"/>
<organism evidence="14 15">
    <name type="scientific">Porphyridium purpureum</name>
    <name type="common">Red alga</name>
    <name type="synonym">Porphyridium cruentum</name>
    <dbReference type="NCBI Taxonomy" id="35688"/>
    <lineage>
        <taxon>Eukaryota</taxon>
        <taxon>Rhodophyta</taxon>
        <taxon>Bangiophyceae</taxon>
        <taxon>Porphyridiales</taxon>
        <taxon>Porphyridiaceae</taxon>
        <taxon>Porphyridium</taxon>
    </lineage>
</organism>
<dbReference type="GO" id="GO:0000049">
    <property type="term" value="F:tRNA binding"/>
    <property type="evidence" value="ECO:0007669"/>
    <property type="project" value="TreeGrafter"/>
</dbReference>
<dbReference type="GO" id="GO:0005524">
    <property type="term" value="F:ATP binding"/>
    <property type="evidence" value="ECO:0007669"/>
    <property type="project" value="UniProtKB-KW"/>
</dbReference>
<evidence type="ECO:0000256" key="12">
    <source>
        <dbReference type="ARBA" id="ARBA00048366"/>
    </source>
</evidence>
<evidence type="ECO:0000256" key="6">
    <source>
        <dbReference type="ARBA" id="ARBA00022679"/>
    </source>
</evidence>
<dbReference type="AlphaFoldDB" id="A0A5J4YJJ8"/>
<evidence type="ECO:0000256" key="3">
    <source>
        <dbReference type="ARBA" id="ARBA00012584"/>
    </source>
</evidence>
<feature type="domain" description="YrdC-like" evidence="13">
    <location>
        <begin position="110"/>
        <end position="336"/>
    </location>
</feature>
<keyword evidence="6" id="KW-0808">Transferase</keyword>
<keyword evidence="10" id="KW-0067">ATP-binding</keyword>
<evidence type="ECO:0000256" key="9">
    <source>
        <dbReference type="ARBA" id="ARBA00022741"/>
    </source>
</evidence>
<evidence type="ECO:0000256" key="2">
    <source>
        <dbReference type="ARBA" id="ARBA00007663"/>
    </source>
</evidence>
<dbReference type="InterPro" id="IPR005145">
    <property type="entry name" value="Sua5_C"/>
</dbReference>
<evidence type="ECO:0000259" key="13">
    <source>
        <dbReference type="PROSITE" id="PS51163"/>
    </source>
</evidence>
<dbReference type="GO" id="GO:0003725">
    <property type="term" value="F:double-stranded RNA binding"/>
    <property type="evidence" value="ECO:0007669"/>
    <property type="project" value="InterPro"/>
</dbReference>
<evidence type="ECO:0000313" key="14">
    <source>
        <dbReference type="EMBL" id="KAA8491621.1"/>
    </source>
</evidence>
<dbReference type="PROSITE" id="PS51163">
    <property type="entry name" value="YRDC"/>
    <property type="match status" value="1"/>
</dbReference>
<reference evidence="15" key="1">
    <citation type="journal article" date="2019" name="Nat. Commun.">
        <title>Expansion of phycobilisome linker gene families in mesophilic red algae.</title>
        <authorList>
            <person name="Lee J."/>
            <person name="Kim D."/>
            <person name="Bhattacharya D."/>
            <person name="Yoon H.S."/>
        </authorList>
    </citation>
    <scope>NUCLEOTIDE SEQUENCE [LARGE SCALE GENOMIC DNA]</scope>
    <source>
        <strain evidence="15">CCMP 1328</strain>
    </source>
</reference>
<evidence type="ECO:0000256" key="10">
    <source>
        <dbReference type="ARBA" id="ARBA00022840"/>
    </source>
</evidence>
<comment type="subcellular location">
    <subcellularLocation>
        <location evidence="1">Cytoplasm</location>
    </subcellularLocation>
</comment>
<comment type="catalytic activity">
    <reaction evidence="12">
        <text>L-threonine + hydrogencarbonate + ATP = L-threonylcarbamoyladenylate + diphosphate + H2O</text>
        <dbReference type="Rhea" id="RHEA:36407"/>
        <dbReference type="ChEBI" id="CHEBI:15377"/>
        <dbReference type="ChEBI" id="CHEBI:17544"/>
        <dbReference type="ChEBI" id="CHEBI:30616"/>
        <dbReference type="ChEBI" id="CHEBI:33019"/>
        <dbReference type="ChEBI" id="CHEBI:57926"/>
        <dbReference type="ChEBI" id="CHEBI:73682"/>
        <dbReference type="EC" id="2.7.7.87"/>
    </reaction>
</comment>
<evidence type="ECO:0000256" key="1">
    <source>
        <dbReference type="ARBA" id="ARBA00004496"/>
    </source>
</evidence>
<evidence type="ECO:0000256" key="8">
    <source>
        <dbReference type="ARBA" id="ARBA00022695"/>
    </source>
</evidence>
<protein>
    <recommendedName>
        <fullName evidence="4">Threonylcarbamoyl-AMP synthase</fullName>
        <ecNumber evidence="3">2.7.7.87</ecNumber>
    </recommendedName>
    <alternativeName>
        <fullName evidence="11">L-threonylcarbamoyladenylate synthase</fullName>
    </alternativeName>
</protein>
<dbReference type="Pfam" id="PF01300">
    <property type="entry name" value="Sua5_yciO_yrdC"/>
    <property type="match status" value="1"/>
</dbReference>
<accession>A0A5J4YJJ8</accession>
<comment type="caution">
    <text evidence="14">The sequence shown here is derived from an EMBL/GenBank/DDBJ whole genome shotgun (WGS) entry which is preliminary data.</text>
</comment>
<dbReference type="GO" id="GO:0005737">
    <property type="term" value="C:cytoplasm"/>
    <property type="evidence" value="ECO:0007669"/>
    <property type="project" value="UniProtKB-SubCell"/>
</dbReference>
<dbReference type="InterPro" id="IPR038385">
    <property type="entry name" value="Sua5/YwlC_C"/>
</dbReference>
<keyword evidence="5" id="KW-0963">Cytoplasm</keyword>
<dbReference type="PANTHER" id="PTHR17490:SF16">
    <property type="entry name" value="THREONYLCARBAMOYL-AMP SYNTHASE"/>
    <property type="match status" value="1"/>
</dbReference>
<evidence type="ECO:0000256" key="11">
    <source>
        <dbReference type="ARBA" id="ARBA00029774"/>
    </source>
</evidence>
<sequence>MESRIKIDRGAVPSVNYWQTFNAWLVGTRTEICFVIPVRTRRASSVDADSTASSRCMFPSATSIRVARAGTGRLFQILRSGRLHSVVSRCARATSEAHDQKMERLDARKEQDIERAASLLAAGCLVAFPTETVYGLGADAFNDAAARSIFAAKGRPSDNPLIVHVDSIESLLRSGLVATPLPEIARKLAAAFWPGPLTLVLPKRRRTDNGAGEAPNAPSLSDTVTAGLDTVAVRVPSNAVAQQLLRRLGPEHPVAAPSANLSGRPSPTRAAHVVRDFANAQPCLVRAVLDGDASDDAGHVMCDVGLESTVVDVSCCIDAHGKRTGTPPCILRPGGITRQMLESAAGEAFTEHARDASQSHTGTDANDKMEAPKAPGMKYRHYAPSMPVILSGTNLAALRSALFERIRMHQSQQQTPCSIGVLAYQELCEQLESELKMPEQRQGDEANPHAVDVAVRFVPCGTLRAGVESFGRELYFCLRAFDEPQVNSDQQAPHGAACEESRVVVILAQSVDDTQGIGSAIMNRLRKAAGAAVDVQPA</sequence>
<dbReference type="EMBL" id="VRMN01000012">
    <property type="protein sequence ID" value="KAA8491621.1"/>
    <property type="molecule type" value="Genomic_DNA"/>
</dbReference>
<dbReference type="GO" id="GO:0006450">
    <property type="term" value="P:regulation of translational fidelity"/>
    <property type="evidence" value="ECO:0007669"/>
    <property type="project" value="TreeGrafter"/>
</dbReference>
<dbReference type="InterPro" id="IPR006070">
    <property type="entry name" value="Sua5-like_dom"/>
</dbReference>
<keyword evidence="9" id="KW-0547">Nucleotide-binding</keyword>
<keyword evidence="8" id="KW-0548">Nucleotidyltransferase</keyword>
<dbReference type="SUPFAM" id="SSF55821">
    <property type="entry name" value="YrdC/RibB"/>
    <property type="match status" value="1"/>
</dbReference>
<gene>
    <name evidence="14" type="ORF">FVE85_9668</name>
</gene>
<dbReference type="Gene3D" id="3.90.870.10">
    <property type="entry name" value="DHBP synthase"/>
    <property type="match status" value="1"/>
</dbReference>
<keyword evidence="7" id="KW-0819">tRNA processing</keyword>
<evidence type="ECO:0000313" key="15">
    <source>
        <dbReference type="Proteomes" id="UP000324585"/>
    </source>
</evidence>
<evidence type="ECO:0000256" key="4">
    <source>
        <dbReference type="ARBA" id="ARBA00015492"/>
    </source>
</evidence>
<dbReference type="InterPro" id="IPR050156">
    <property type="entry name" value="TC-AMP_synthase_SUA5"/>
</dbReference>
<dbReference type="Pfam" id="PF03481">
    <property type="entry name" value="Sua5_C"/>
    <property type="match status" value="1"/>
</dbReference>
<dbReference type="PANTHER" id="PTHR17490">
    <property type="entry name" value="SUA5"/>
    <property type="match status" value="1"/>
</dbReference>
<dbReference type="OrthoDB" id="412787at2759"/>
<evidence type="ECO:0000256" key="7">
    <source>
        <dbReference type="ARBA" id="ARBA00022694"/>
    </source>
</evidence>
<dbReference type="NCBIfam" id="TIGR00057">
    <property type="entry name" value="L-threonylcarbamoyladenylate synthase"/>
    <property type="match status" value="1"/>
</dbReference>
<dbReference type="GO" id="GO:0061710">
    <property type="term" value="F:L-threonylcarbamoyladenylate synthase"/>
    <property type="evidence" value="ECO:0007669"/>
    <property type="project" value="UniProtKB-EC"/>
</dbReference>
<comment type="similarity">
    <text evidence="2">Belongs to the SUA5 family.</text>
</comment>
<dbReference type="GO" id="GO:0008033">
    <property type="term" value="P:tRNA processing"/>
    <property type="evidence" value="ECO:0007669"/>
    <property type="project" value="UniProtKB-KW"/>
</dbReference>